<dbReference type="InterPro" id="IPR051640">
    <property type="entry name" value="GRB10-interact_GYF"/>
</dbReference>
<dbReference type="Pfam" id="PF02213">
    <property type="entry name" value="GYF"/>
    <property type="match status" value="1"/>
</dbReference>
<dbReference type="CDD" id="cd00072">
    <property type="entry name" value="GYF"/>
    <property type="match status" value="1"/>
</dbReference>
<gene>
    <name evidence="3" type="ORF">IAR55_006983</name>
</gene>
<feature type="compositionally biased region" description="Basic and acidic residues" evidence="1">
    <location>
        <begin position="328"/>
        <end position="340"/>
    </location>
</feature>
<dbReference type="AlphaFoldDB" id="A0AAW0YPY2"/>
<dbReference type="GeneID" id="92184241"/>
<feature type="region of interest" description="Disordered" evidence="1">
    <location>
        <begin position="257"/>
        <end position="280"/>
    </location>
</feature>
<dbReference type="KEGG" id="kne:92184241"/>
<protein>
    <recommendedName>
        <fullName evidence="2">GYF domain-containing protein</fullName>
    </recommendedName>
</protein>
<feature type="compositionally biased region" description="Polar residues" evidence="1">
    <location>
        <begin position="673"/>
        <end position="700"/>
    </location>
</feature>
<dbReference type="PANTHER" id="PTHR14445">
    <property type="entry name" value="GRB10 INTERACTING GYF PROTEIN"/>
    <property type="match status" value="1"/>
</dbReference>
<dbReference type="InterPro" id="IPR003169">
    <property type="entry name" value="GYF"/>
</dbReference>
<dbReference type="EMBL" id="JBCAWK010000015">
    <property type="protein sequence ID" value="KAK8843328.1"/>
    <property type="molecule type" value="Genomic_DNA"/>
</dbReference>
<feature type="region of interest" description="Disordered" evidence="1">
    <location>
        <begin position="298"/>
        <end position="353"/>
    </location>
</feature>
<feature type="compositionally biased region" description="Polar residues" evidence="1">
    <location>
        <begin position="271"/>
        <end position="280"/>
    </location>
</feature>
<feature type="compositionally biased region" description="Low complexity" evidence="1">
    <location>
        <begin position="904"/>
        <end position="913"/>
    </location>
</feature>
<dbReference type="GO" id="GO:0005829">
    <property type="term" value="C:cytosol"/>
    <property type="evidence" value="ECO:0007669"/>
    <property type="project" value="TreeGrafter"/>
</dbReference>
<feature type="domain" description="GYF" evidence="2">
    <location>
        <begin position="435"/>
        <end position="483"/>
    </location>
</feature>
<name>A0AAW0YPY2_9TREE</name>
<reference evidence="3 4" key="1">
    <citation type="journal article" date="2024" name="bioRxiv">
        <title>Comparative genomics of Cryptococcus and Kwoniella reveals pathogenesis evolution and contrasting karyotype dynamics via intercentromeric recombination or chromosome fusion.</title>
        <authorList>
            <person name="Coelho M.A."/>
            <person name="David-Palma M."/>
            <person name="Shea T."/>
            <person name="Bowers K."/>
            <person name="McGinley-Smith S."/>
            <person name="Mohammad A.W."/>
            <person name="Gnirke A."/>
            <person name="Yurkov A.M."/>
            <person name="Nowrousian M."/>
            <person name="Sun S."/>
            <person name="Cuomo C.A."/>
            <person name="Heitman J."/>
        </authorList>
    </citation>
    <scope>NUCLEOTIDE SEQUENCE [LARGE SCALE GENOMIC DNA]</scope>
    <source>
        <strain evidence="3 4">CBS 13917</strain>
    </source>
</reference>
<feature type="compositionally biased region" description="Gly residues" evidence="1">
    <location>
        <begin position="342"/>
        <end position="351"/>
    </location>
</feature>
<feature type="region of interest" description="Disordered" evidence="1">
    <location>
        <begin position="724"/>
        <end position="870"/>
    </location>
</feature>
<dbReference type="SMART" id="SM00444">
    <property type="entry name" value="GYF"/>
    <property type="match status" value="1"/>
</dbReference>
<evidence type="ECO:0000259" key="2">
    <source>
        <dbReference type="PROSITE" id="PS50829"/>
    </source>
</evidence>
<dbReference type="Gene3D" id="3.30.1490.40">
    <property type="match status" value="1"/>
</dbReference>
<feature type="compositionally biased region" description="Low complexity" evidence="1">
    <location>
        <begin position="16"/>
        <end position="41"/>
    </location>
</feature>
<evidence type="ECO:0000313" key="3">
    <source>
        <dbReference type="EMBL" id="KAK8843328.1"/>
    </source>
</evidence>
<feature type="region of interest" description="Disordered" evidence="1">
    <location>
        <begin position="171"/>
        <end position="208"/>
    </location>
</feature>
<evidence type="ECO:0000313" key="4">
    <source>
        <dbReference type="Proteomes" id="UP001388673"/>
    </source>
</evidence>
<dbReference type="Proteomes" id="UP001388673">
    <property type="component" value="Unassembled WGS sequence"/>
</dbReference>
<feature type="compositionally biased region" description="Low complexity" evidence="1">
    <location>
        <begin position="797"/>
        <end position="814"/>
    </location>
</feature>
<accession>A0AAW0YPY2</accession>
<feature type="compositionally biased region" description="Low complexity" evidence="1">
    <location>
        <begin position="764"/>
        <end position="782"/>
    </location>
</feature>
<feature type="compositionally biased region" description="Basic and acidic residues" evidence="1">
    <location>
        <begin position="311"/>
        <end position="321"/>
    </location>
</feature>
<dbReference type="RefSeq" id="XP_066799276.1">
    <property type="nucleotide sequence ID" value="XM_066950061.1"/>
</dbReference>
<organism evidence="3 4">
    <name type="scientific">Kwoniella newhampshirensis</name>
    <dbReference type="NCBI Taxonomy" id="1651941"/>
    <lineage>
        <taxon>Eukaryota</taxon>
        <taxon>Fungi</taxon>
        <taxon>Dikarya</taxon>
        <taxon>Basidiomycota</taxon>
        <taxon>Agaricomycotina</taxon>
        <taxon>Tremellomycetes</taxon>
        <taxon>Tremellales</taxon>
        <taxon>Cryptococcaceae</taxon>
        <taxon>Kwoniella</taxon>
    </lineage>
</organism>
<feature type="compositionally biased region" description="Polar residues" evidence="1">
    <location>
        <begin position="62"/>
        <end position="85"/>
    </location>
</feature>
<keyword evidence="4" id="KW-1185">Reference proteome</keyword>
<evidence type="ECO:0000256" key="1">
    <source>
        <dbReference type="SAM" id="MobiDB-lite"/>
    </source>
</evidence>
<feature type="region of interest" description="Disordered" evidence="1">
    <location>
        <begin position="1"/>
        <end position="109"/>
    </location>
</feature>
<feature type="compositionally biased region" description="Low complexity" evidence="1">
    <location>
        <begin position="860"/>
        <end position="870"/>
    </location>
</feature>
<proteinExistence type="predicted"/>
<dbReference type="PRINTS" id="PR01217">
    <property type="entry name" value="PRICHEXTENSN"/>
</dbReference>
<feature type="region of interest" description="Disordered" evidence="1">
    <location>
        <begin position="662"/>
        <end position="700"/>
    </location>
</feature>
<dbReference type="PANTHER" id="PTHR14445:SF36">
    <property type="entry name" value="FI03272P-RELATED"/>
    <property type="match status" value="1"/>
</dbReference>
<dbReference type="InterPro" id="IPR035445">
    <property type="entry name" value="GYF-like_dom_sf"/>
</dbReference>
<comment type="caution">
    <text evidence="3">The sequence shown here is derived from an EMBL/GenBank/DDBJ whole genome shotgun (WGS) entry which is preliminary data.</text>
</comment>
<sequence length="1211" mass="125699">MSMHFAPQWVKPIKPSGPSLTPTSESPSTIPRKSTLSSTTTHLPHANSNVPFPALSHAQRAASPTTATSNNPPLTYSRVTHTPLSPSVPGDGSYFPYQEPNGAGAEPTAHPFRYSREQILALFDESKFKERPIELVEMAEGGAVLVSKGINRPVGLRDLSEAEKKLLASSVHPPMPVRRPGSHTVNVQPIEPPTPNGLPSRRSAGFGRGEGGAFGGGFGGKIGTIGGGVLSPGGLESKAPGALGGGFGGVPKRLGRTRVEGGEVNGDGPRSTANTWRPSRTTSGNFEGVLGFGIPAAPPPAPLQHTSPTLDTHDEAKRKAAEVPQKVEGAEEKKEEDQTKFGKGGGPGWGSGQKKWRIAAGLATSADDSKTLDIPITNEAYSASVVATPSATPIPERDAMLFESTPVAGGRTQQPNGGLENASNAALEEKENLGAVEWFYRDPNGQEQGPFTGTQMHDWYSHSYFTDDLPLRRAQETTFQPLAELKTATGNAVQPFLSPVRPRQLPPNLPIPIAALQQTPLNGHLPDAYRNLALQSPMASDPRLNTQPNPQSTPGPYQHAFLPDRATFSPNAYPQQPFNQVPSPGPFGPAPGQAWNSLPPQNNLNPRLNGPFGSIGMPSPIGSGPLPFMQQQQQQQFFSPPVGSPVQAGDMFSPSLGVGAIPTSPWGVPQPQLAPTYQQAPGSHQPSPASAWPTEQPQQTNQVIEEAVAEVLAPIVAADEASSAAELANGSESTATAGQGEEEVVEKVGSSGPEPVLETPAQDASSPTKLPAPAPAKAAPTLVWGQKPSRQQSMDDTASVSVPATPATTTNAPSKLPPAPSSLPAKPAPTVKLPSTAEVPVMPKAVDVATPGPTAHTEQPAAPKAAPWALAKEDKDIKAVMASPSLREIQEAEARVAEARKQALAEARAASASPAPPASSVEDFPTSISWGLPSSTKAPAVSSPAAPSTPVGPAWGSGDAGPKKTLKQIQEEEEKRKIKAAQAARIAQATVSTPGVQSKRGYADLAANAAHAPPAPIAAGWTTVGAGGKLGSGTPLTTTTTTASRVVTPATGGAKTVSSILAAKPATPVPVAQTPAAVKPKVDESAAPSVEFIRWTKQALTGFKGDLDDFIQVLLSFPIDPAPSARADQLEIISDSVYANSSTLDGRRFAQDFYTKRKADALARKNGQGSGGTGGAGKTIASLADVVKTQPKAVSADMGFKVVKGKGKKKT</sequence>
<dbReference type="SUPFAM" id="SSF55277">
    <property type="entry name" value="GYF domain"/>
    <property type="match status" value="1"/>
</dbReference>
<feature type="compositionally biased region" description="Low complexity" evidence="1">
    <location>
        <begin position="933"/>
        <end position="954"/>
    </location>
</feature>
<feature type="region of interest" description="Disordered" evidence="1">
    <location>
        <begin position="902"/>
        <end position="977"/>
    </location>
</feature>
<dbReference type="PROSITE" id="PS50829">
    <property type="entry name" value="GYF"/>
    <property type="match status" value="1"/>
</dbReference>